<evidence type="ECO:0000313" key="1">
    <source>
        <dbReference type="EMBL" id="QRE03028.1"/>
    </source>
</evidence>
<dbReference type="KEGG" id="fpq:IB65_04085"/>
<sequence>MQEMNETKKYLSLEETIDDAFQIWKKTALMGGLAFLFLILILTALVSVGMGYFFNAKELPELIKDFNPEILSSNALLIYFGIVIGFTVLISPFVAGMLKMAYDADNGKEVTFSSIYHYVNSPKFLDIILATATISLFSVLLDNLIKNMLPNTLGEILGFMVSYAISILTFIAIPLVLFKNLNFIDALKLSCSRILNNFFPVLLLMIIAGIFSIIGIIAFCIGLFFTIPFAYAMQYSIYKRLG</sequence>
<dbReference type="KEGG" id="fpw:IA04_04090"/>
<protein>
    <submittedName>
        <fullName evidence="1">Uncharacterized protein</fullName>
    </submittedName>
</protein>
<dbReference type="AlphaFoldDB" id="A0A075S9J7"/>
<organism evidence="1 2">
    <name type="scientific">Flavobacterium psychrophilum</name>
    <dbReference type="NCBI Taxonomy" id="96345"/>
    <lineage>
        <taxon>Bacteria</taxon>
        <taxon>Pseudomonadati</taxon>
        <taxon>Bacteroidota</taxon>
        <taxon>Flavobacteriia</taxon>
        <taxon>Flavobacteriales</taxon>
        <taxon>Flavobacteriaceae</taxon>
        <taxon>Flavobacterium</taxon>
    </lineage>
</organism>
<dbReference type="KEGG" id="fpk:IA06_04125"/>
<accession>A0A075S9J7</accession>
<gene>
    <name evidence="1" type="ORF">H0H26_08950</name>
</gene>
<dbReference type="EMBL" id="CP059075">
    <property type="protein sequence ID" value="QRE03028.1"/>
    <property type="molecule type" value="Genomic_DNA"/>
</dbReference>
<name>A0A075S9J7_FLAPS</name>
<dbReference type="Proteomes" id="UP000596329">
    <property type="component" value="Chromosome"/>
</dbReference>
<proteinExistence type="predicted"/>
<reference evidence="1 2" key="1">
    <citation type="submission" date="2020-07" db="EMBL/GenBank/DDBJ databases">
        <title>Genomic characterization of Flavobacterium psychrophilum strains.</title>
        <authorList>
            <person name="Castillo D."/>
            <person name="Jorgensen J."/>
            <person name="Middelboe M."/>
        </authorList>
    </citation>
    <scope>NUCLEOTIDE SEQUENCE [LARGE SCALE GENOMIC DNA]</scope>
    <source>
        <strain evidence="1 2">FPS-R7</strain>
    </source>
</reference>
<dbReference type="OMA" id="ADKDETF"/>
<dbReference type="RefSeq" id="WP_011963045.1">
    <property type="nucleotide sequence ID" value="NZ_CP007627.1"/>
</dbReference>
<evidence type="ECO:0000313" key="2">
    <source>
        <dbReference type="Proteomes" id="UP000596329"/>
    </source>
</evidence>
<dbReference type="GeneID" id="66552489"/>
<dbReference type="KEGG" id="fpc:FPSM_01483"/>
<dbReference type="KEGG" id="fpv:IA03_04175"/>